<dbReference type="RefSeq" id="WP_119547699.1">
    <property type="nucleotide sequence ID" value="NZ_QXIR01000019.1"/>
</dbReference>
<name>A0A3A1QWK2_9BACI</name>
<dbReference type="InterPro" id="IPR004360">
    <property type="entry name" value="Glyas_Fos-R_dOase_dom"/>
</dbReference>
<reference evidence="2 3" key="1">
    <citation type="submission" date="2018-09" db="EMBL/GenBank/DDBJ databases">
        <title>Bacillus saliacetes sp. nov., isolated from Thai shrimp paste (Ka-pi).</title>
        <authorList>
            <person name="Daroonpunt R."/>
            <person name="Tanasupawat S."/>
            <person name="Yiamsombut S."/>
        </authorList>
    </citation>
    <scope>NUCLEOTIDE SEQUENCE [LARGE SCALE GENOMIC DNA]</scope>
    <source>
        <strain evidence="2 3">SKP7-4</strain>
    </source>
</reference>
<organism evidence="2 3">
    <name type="scientific">Bacillus salacetis</name>
    <dbReference type="NCBI Taxonomy" id="2315464"/>
    <lineage>
        <taxon>Bacteria</taxon>
        <taxon>Bacillati</taxon>
        <taxon>Bacillota</taxon>
        <taxon>Bacilli</taxon>
        <taxon>Bacillales</taxon>
        <taxon>Bacillaceae</taxon>
        <taxon>Bacillus</taxon>
    </lineage>
</organism>
<dbReference type="InterPro" id="IPR037523">
    <property type="entry name" value="VOC_core"/>
</dbReference>
<proteinExistence type="predicted"/>
<protein>
    <submittedName>
        <fullName evidence="2">VOC family protein</fullName>
    </submittedName>
</protein>
<comment type="caution">
    <text evidence="2">The sequence shown here is derived from an EMBL/GenBank/DDBJ whole genome shotgun (WGS) entry which is preliminary data.</text>
</comment>
<evidence type="ECO:0000259" key="1">
    <source>
        <dbReference type="PROSITE" id="PS51819"/>
    </source>
</evidence>
<dbReference type="Pfam" id="PF00903">
    <property type="entry name" value="Glyoxalase"/>
    <property type="match status" value="1"/>
</dbReference>
<dbReference type="OrthoDB" id="2354281at2"/>
<dbReference type="AlphaFoldDB" id="A0A3A1QWK2"/>
<accession>A0A3A1QWK2</accession>
<dbReference type="SUPFAM" id="SSF54593">
    <property type="entry name" value="Glyoxalase/Bleomycin resistance protein/Dihydroxybiphenyl dioxygenase"/>
    <property type="match status" value="1"/>
</dbReference>
<sequence length="124" mass="14102">MRSPIINQINTIFVHVSDLKRSVEWYSNLLGLKYDLGNVADPVYNIEINHYTGLTLDAGPEGMSKQAKRNGYPLFNFHTNDIEAAFTFVEKMQAEIVSEVTRYDDFSFFTVRDPDGNVIMICTG</sequence>
<feature type="domain" description="VOC" evidence="1">
    <location>
        <begin position="8"/>
        <end position="124"/>
    </location>
</feature>
<dbReference type="PROSITE" id="PS51819">
    <property type="entry name" value="VOC"/>
    <property type="match status" value="1"/>
</dbReference>
<dbReference type="EMBL" id="QXIR01000019">
    <property type="protein sequence ID" value="RIW32001.1"/>
    <property type="molecule type" value="Genomic_DNA"/>
</dbReference>
<keyword evidence="3" id="KW-1185">Reference proteome</keyword>
<dbReference type="InterPro" id="IPR029068">
    <property type="entry name" value="Glyas_Bleomycin-R_OHBP_Dase"/>
</dbReference>
<evidence type="ECO:0000313" key="3">
    <source>
        <dbReference type="Proteomes" id="UP000265801"/>
    </source>
</evidence>
<dbReference type="CDD" id="cd06587">
    <property type="entry name" value="VOC"/>
    <property type="match status" value="1"/>
</dbReference>
<evidence type="ECO:0000313" key="2">
    <source>
        <dbReference type="EMBL" id="RIW32001.1"/>
    </source>
</evidence>
<gene>
    <name evidence="2" type="ORF">D3H55_14060</name>
</gene>
<dbReference type="Proteomes" id="UP000265801">
    <property type="component" value="Unassembled WGS sequence"/>
</dbReference>
<dbReference type="Gene3D" id="3.10.180.10">
    <property type="entry name" value="2,3-Dihydroxybiphenyl 1,2-Dioxygenase, domain 1"/>
    <property type="match status" value="1"/>
</dbReference>